<dbReference type="GO" id="GO:0007029">
    <property type="term" value="P:endoplasmic reticulum organization"/>
    <property type="evidence" value="ECO:0007669"/>
    <property type="project" value="TreeGrafter"/>
</dbReference>
<proteinExistence type="inferred from homology"/>
<keyword evidence="10" id="KW-1185">Reference proteome</keyword>
<evidence type="ECO:0000313" key="10">
    <source>
        <dbReference type="Proteomes" id="UP000015104"/>
    </source>
</evidence>
<sequence length="998" mass="112318">MWFEKFQCWLGFIERNAIYPCVFLSILTKDTPEIINKYGVYSGTLIMVICAFKSIRSTYNDSSHNHFILLFTWLTFHYDLSYLREPFLVNYAVFSTFYLKFTELLLKIRFVITYVAPWQISWGSAFHAFAQPFSVPHSGMLFIQAILSSILSSPLEPVLGSAIFLCSYVRPVKFWERDYNTKRIDYINTRLVNQLERSIIGSDDNNLNSIFYEHLTRSLQHSLFGDLALGRWGQVSQGDCFVLASDNLNCLVHIIELGNGLVTFQVRGLEFRGTYCQQREVEAISEPVNDDEGCCCCEPGHLPSMLSVNAAFNQRWLAWEVTHSKYVLEGYSISDNSAISMLQPLELRKALITYYVKSLIYYTIVSSKLETWLRNEGIRETIDGLTNDRDFVDLDPVFNLSVDEDYDFRASGINRASFCQVYLNWIKYCLTRRKSVIEDAQDKEAVVSLCFALSLLARRALSAASHNNSFNTVEFLLFGLHSLFKGDFRITSPRDEWVFKDIDLLKKVIAPSVRMAVKLHADHFMSTDEYDDNIVLWASISSYRQNWVISHEADPIWRNALLSNVPYLLALRHVTEDGTNQYKIIMLNRRHLSFRVIKVNRECVRGLWAGQQQELVYLRNRNNERGSIQNAKQALRNIINSSCDQPIGYPIYVSPLITSFGETNPQYCSVIGKPLSFHTFKSAILSAWNRFKTRCREGCSSGRACQEEVNQEELMMRPLNSVPPCRAGRIQDRYAFDRSRGGSRPSRSGHGSDRSFNERCHLLTRISCTIPNQLYPQTASAHHVSGSSAILDTFNRAVSNNLRQNSGTLINMTAFRPQDNCDNVLEMTSFTSRGSINSTSISNTNNNSISSNNITSNSIHSNNSGNINHSSSSSTNNINNNNPGCIANSNSVTNDDHHHHPLCQHYQTSQINPIVTTNDSNAIPSTVTTVSSSSSPTTKNTTSAVTIGSSPSSSASSSTSSPSSSTVTAVTSPSSSSSSSPSPTSSTHLHHRSRPELV</sequence>
<keyword evidence="5" id="KW-0472">Membrane</keyword>
<organism evidence="9 10">
    <name type="scientific">Tetranychus urticae</name>
    <name type="common">Two-spotted spider mite</name>
    <dbReference type="NCBI Taxonomy" id="32264"/>
    <lineage>
        <taxon>Eukaryota</taxon>
        <taxon>Metazoa</taxon>
        <taxon>Ecdysozoa</taxon>
        <taxon>Arthropoda</taxon>
        <taxon>Chelicerata</taxon>
        <taxon>Arachnida</taxon>
        <taxon>Acari</taxon>
        <taxon>Acariformes</taxon>
        <taxon>Trombidiformes</taxon>
        <taxon>Prostigmata</taxon>
        <taxon>Eleutherengona</taxon>
        <taxon>Raphignathae</taxon>
        <taxon>Tetranychoidea</taxon>
        <taxon>Tetranychidae</taxon>
        <taxon>Tetranychus</taxon>
    </lineage>
</organism>
<feature type="domain" description="Pecanex C-terminal" evidence="8">
    <location>
        <begin position="439"/>
        <end position="666"/>
    </location>
</feature>
<dbReference type="InterPro" id="IPR039797">
    <property type="entry name" value="Pecanex"/>
</dbReference>
<evidence type="ECO:0000256" key="3">
    <source>
        <dbReference type="ARBA" id="ARBA00022692"/>
    </source>
</evidence>
<evidence type="ECO:0000256" key="5">
    <source>
        <dbReference type="ARBA" id="ARBA00023136"/>
    </source>
</evidence>
<evidence type="ECO:0000256" key="4">
    <source>
        <dbReference type="ARBA" id="ARBA00022989"/>
    </source>
</evidence>
<feature type="region of interest" description="Disordered" evidence="7">
    <location>
        <begin position="736"/>
        <end position="755"/>
    </location>
</feature>
<evidence type="ECO:0000256" key="1">
    <source>
        <dbReference type="ARBA" id="ARBA00004141"/>
    </source>
</evidence>
<dbReference type="EnsemblMetazoa" id="tetur26g02490.1">
    <property type="protein sequence ID" value="tetur26g02490.1"/>
    <property type="gene ID" value="tetur26g02490"/>
</dbReference>
<keyword evidence="3" id="KW-0812">Transmembrane</keyword>
<dbReference type="PANTHER" id="PTHR12372:SF7">
    <property type="entry name" value="PROTEIN PECANEX"/>
    <property type="match status" value="1"/>
</dbReference>
<dbReference type="InterPro" id="IPR007735">
    <property type="entry name" value="Pecanex_C"/>
</dbReference>
<feature type="region of interest" description="Disordered" evidence="7">
    <location>
        <begin position="834"/>
        <end position="882"/>
    </location>
</feature>
<feature type="compositionally biased region" description="Basic residues" evidence="7">
    <location>
        <begin position="988"/>
        <end position="998"/>
    </location>
</feature>
<name>T1KY52_TETUR</name>
<dbReference type="Pfam" id="PF05041">
    <property type="entry name" value="Pecanex_C"/>
    <property type="match status" value="1"/>
</dbReference>
<dbReference type="eggNOG" id="KOG3604">
    <property type="taxonomic scope" value="Eukaryota"/>
</dbReference>
<dbReference type="AlphaFoldDB" id="T1KY52"/>
<dbReference type="GO" id="GO:0005783">
    <property type="term" value="C:endoplasmic reticulum"/>
    <property type="evidence" value="ECO:0007669"/>
    <property type="project" value="TreeGrafter"/>
</dbReference>
<evidence type="ECO:0000256" key="6">
    <source>
        <dbReference type="RuleBase" id="RU367089"/>
    </source>
</evidence>
<accession>T1KY52</accession>
<comment type="subcellular location">
    <subcellularLocation>
        <location evidence="1 6">Membrane</location>
        <topology evidence="1 6">Multi-pass membrane protein</topology>
    </subcellularLocation>
</comment>
<dbReference type="STRING" id="32264.T1KY52"/>
<dbReference type="HOGENOM" id="CLU_012083_0_0_1"/>
<dbReference type="GO" id="GO:0016020">
    <property type="term" value="C:membrane"/>
    <property type="evidence" value="ECO:0007669"/>
    <property type="project" value="UniProtKB-SubCell"/>
</dbReference>
<dbReference type="Proteomes" id="UP000015104">
    <property type="component" value="Unassembled WGS sequence"/>
</dbReference>
<reference evidence="10" key="1">
    <citation type="submission" date="2011-08" db="EMBL/GenBank/DDBJ databases">
        <authorList>
            <person name="Rombauts S."/>
        </authorList>
    </citation>
    <scope>NUCLEOTIDE SEQUENCE</scope>
    <source>
        <strain evidence="10">London</strain>
    </source>
</reference>
<evidence type="ECO:0000256" key="7">
    <source>
        <dbReference type="SAM" id="MobiDB-lite"/>
    </source>
</evidence>
<protein>
    <recommendedName>
        <fullName evidence="6">Pecanex-like protein</fullName>
    </recommendedName>
</protein>
<evidence type="ECO:0000313" key="9">
    <source>
        <dbReference type="EnsemblMetazoa" id="tetur26g02490.1"/>
    </source>
</evidence>
<keyword evidence="4" id="KW-1133">Transmembrane helix</keyword>
<reference evidence="9" key="2">
    <citation type="submission" date="2015-06" db="UniProtKB">
        <authorList>
            <consortium name="EnsemblMetazoa"/>
        </authorList>
    </citation>
    <scope>IDENTIFICATION</scope>
</reference>
<dbReference type="EMBL" id="CAEY01000699">
    <property type="status" value="NOT_ANNOTATED_CDS"/>
    <property type="molecule type" value="Genomic_DNA"/>
</dbReference>
<evidence type="ECO:0000259" key="8">
    <source>
        <dbReference type="Pfam" id="PF05041"/>
    </source>
</evidence>
<feature type="compositionally biased region" description="Low complexity" evidence="7">
    <location>
        <begin position="926"/>
        <end position="987"/>
    </location>
</feature>
<feature type="region of interest" description="Disordered" evidence="7">
    <location>
        <begin position="926"/>
        <end position="998"/>
    </location>
</feature>
<dbReference type="PANTHER" id="PTHR12372">
    <property type="entry name" value="PECANEX"/>
    <property type="match status" value="1"/>
</dbReference>
<comment type="similarity">
    <text evidence="2 6">Belongs to the pecanex family.</text>
</comment>
<evidence type="ECO:0000256" key="2">
    <source>
        <dbReference type="ARBA" id="ARBA00010170"/>
    </source>
</evidence>